<dbReference type="GO" id="GO:0009379">
    <property type="term" value="C:Holliday junction helicase complex"/>
    <property type="evidence" value="ECO:0007669"/>
    <property type="project" value="InterPro"/>
</dbReference>
<dbReference type="Proteomes" id="UP000178432">
    <property type="component" value="Unassembled WGS sequence"/>
</dbReference>
<sequence>MIASLTGLIAYKSPELRKDSYFVIDVAGVGYKVYTPAGNLRRVKEGDKITAYTYLSVSENALDLYGFLNPADKTFFTLLLDVPGIGPKSALAILEKTTMAEVQQAILAGNPEILTKMSGLGQKTAEKIIVALKDKVESLTIRTKGAKEPGLATADNDAFDALAGFGYSSSEIRGALNQLESNVKDPGEKIKAALKILGRQVKKK</sequence>
<keyword evidence="4 6" id="KW-0233">DNA recombination</keyword>
<dbReference type="SUPFAM" id="SSF50249">
    <property type="entry name" value="Nucleic acid-binding proteins"/>
    <property type="match status" value="1"/>
</dbReference>
<proteinExistence type="inferred from homology"/>
<dbReference type="InterPro" id="IPR011114">
    <property type="entry name" value="RuvA_C"/>
</dbReference>
<dbReference type="HAMAP" id="MF_00031">
    <property type="entry name" value="DNA_HJ_migration_RuvA"/>
    <property type="match status" value="1"/>
</dbReference>
<dbReference type="InterPro" id="IPR012340">
    <property type="entry name" value="NA-bd_OB-fold"/>
</dbReference>
<keyword evidence="5 6" id="KW-0234">DNA repair</keyword>
<evidence type="ECO:0000256" key="6">
    <source>
        <dbReference type="HAMAP-Rule" id="MF_00031"/>
    </source>
</evidence>
<dbReference type="InterPro" id="IPR036267">
    <property type="entry name" value="RuvA_C_sf"/>
</dbReference>
<protein>
    <recommendedName>
        <fullName evidence="6">Holliday junction branch migration complex subunit RuvA</fullName>
    </recommendedName>
</protein>
<comment type="similarity">
    <text evidence="6">Belongs to the RuvA family.</text>
</comment>
<dbReference type="GO" id="GO:0005737">
    <property type="term" value="C:cytoplasm"/>
    <property type="evidence" value="ECO:0007669"/>
    <property type="project" value="UniProtKB-SubCell"/>
</dbReference>
<comment type="subunit">
    <text evidence="6">Homotetramer. Forms an RuvA(8)-RuvB(12)-Holliday junction (HJ) complex. HJ DNA is sandwiched between 2 RuvA tetramers; dsDNA enters through RuvA and exits via RuvB. An RuvB hexamer assembles on each DNA strand where it exits the tetramer. Each RuvB hexamer is contacted by two RuvA subunits (via domain III) on 2 adjacent RuvB subunits; this complex drives branch migration. In the full resolvosome a probable DNA-RuvA(4)-RuvB(12)-RuvC(2) complex forms which resolves the HJ.</text>
</comment>
<dbReference type="GO" id="GO:0009378">
    <property type="term" value="F:four-way junction helicase activity"/>
    <property type="evidence" value="ECO:0007669"/>
    <property type="project" value="InterPro"/>
</dbReference>
<feature type="domain" description="Helix-hairpin-helix DNA-binding motif class 1" evidence="7">
    <location>
        <begin position="112"/>
        <end position="131"/>
    </location>
</feature>
<evidence type="ECO:0000256" key="4">
    <source>
        <dbReference type="ARBA" id="ARBA00023172"/>
    </source>
</evidence>
<comment type="function">
    <text evidence="6">The RuvA-RuvB-RuvC complex processes Holliday junction (HJ) DNA during genetic recombination and DNA repair, while the RuvA-RuvB complex plays an important role in the rescue of blocked DNA replication forks via replication fork reversal (RFR). RuvA specifically binds to HJ cruciform DNA, conferring on it an open structure. The RuvB hexamer acts as an ATP-dependent pump, pulling dsDNA into and through the RuvAB complex. HJ branch migration allows RuvC to scan DNA until it finds its consensus sequence, where it cleaves and resolves the cruciform DNA.</text>
</comment>
<dbReference type="SMART" id="SM00278">
    <property type="entry name" value="HhH1"/>
    <property type="match status" value="2"/>
</dbReference>
<keyword evidence="8" id="KW-0347">Helicase</keyword>
<dbReference type="GO" id="GO:0006281">
    <property type="term" value="P:DNA repair"/>
    <property type="evidence" value="ECO:0007669"/>
    <property type="project" value="UniProtKB-UniRule"/>
</dbReference>
<evidence type="ECO:0000256" key="5">
    <source>
        <dbReference type="ARBA" id="ARBA00023204"/>
    </source>
</evidence>
<comment type="caution">
    <text evidence="8">The sequence shown here is derived from an EMBL/GenBank/DDBJ whole genome shotgun (WGS) entry which is preliminary data.</text>
</comment>
<keyword evidence="2 6" id="KW-0227">DNA damage</keyword>
<dbReference type="Gene3D" id="1.10.150.20">
    <property type="entry name" value="5' to 3' exonuclease, C-terminal subdomain"/>
    <property type="match status" value="1"/>
</dbReference>
<comment type="domain">
    <text evidence="6">Has three domains with a flexible linker between the domains II and III and assumes an 'L' shape. Domain III is highly mobile and contacts RuvB.</text>
</comment>
<reference evidence="8 9" key="1">
    <citation type="journal article" date="2016" name="Nat. Commun.">
        <title>Thousands of microbial genomes shed light on interconnected biogeochemical processes in an aquifer system.</title>
        <authorList>
            <person name="Anantharaman K."/>
            <person name="Brown C.T."/>
            <person name="Hug L.A."/>
            <person name="Sharon I."/>
            <person name="Castelle C.J."/>
            <person name="Probst A.J."/>
            <person name="Thomas B.C."/>
            <person name="Singh A."/>
            <person name="Wilkins M.J."/>
            <person name="Karaoz U."/>
            <person name="Brodie E.L."/>
            <person name="Williams K.H."/>
            <person name="Hubbard S.S."/>
            <person name="Banfield J.F."/>
        </authorList>
    </citation>
    <scope>NUCLEOTIDE SEQUENCE [LARGE SCALE GENOMIC DNA]</scope>
</reference>
<dbReference type="InterPro" id="IPR013849">
    <property type="entry name" value="DNA_helicase_Holl-junc_RuvA_I"/>
</dbReference>
<keyword evidence="8" id="KW-0547">Nucleotide-binding</keyword>
<feature type="domain" description="Helix-hairpin-helix DNA-binding motif class 1" evidence="7">
    <location>
        <begin position="77"/>
        <end position="96"/>
    </location>
</feature>
<gene>
    <name evidence="6" type="primary">ruvA</name>
    <name evidence="8" type="ORF">A2663_00850</name>
</gene>
<comment type="subcellular location">
    <subcellularLocation>
        <location evidence="6">Cytoplasm</location>
    </subcellularLocation>
</comment>
<evidence type="ECO:0000256" key="2">
    <source>
        <dbReference type="ARBA" id="ARBA00022763"/>
    </source>
</evidence>
<dbReference type="GO" id="GO:0005524">
    <property type="term" value="F:ATP binding"/>
    <property type="evidence" value="ECO:0007669"/>
    <property type="project" value="InterPro"/>
</dbReference>
<dbReference type="InterPro" id="IPR010994">
    <property type="entry name" value="RuvA_2-like"/>
</dbReference>
<dbReference type="Pfam" id="PF14520">
    <property type="entry name" value="HHH_5"/>
    <property type="match status" value="1"/>
</dbReference>
<keyword evidence="8" id="KW-0378">Hydrolase</keyword>
<name>A0A1G1Y2N2_9BACT</name>
<evidence type="ECO:0000259" key="7">
    <source>
        <dbReference type="SMART" id="SM00278"/>
    </source>
</evidence>
<dbReference type="SUPFAM" id="SSF46929">
    <property type="entry name" value="DNA helicase RuvA subunit, C-terminal domain"/>
    <property type="match status" value="1"/>
</dbReference>
<keyword evidence="3 6" id="KW-0238">DNA-binding</keyword>
<dbReference type="SUPFAM" id="SSF47781">
    <property type="entry name" value="RuvA domain 2-like"/>
    <property type="match status" value="1"/>
</dbReference>
<comment type="caution">
    <text evidence="6">Lacks conserved residue(s) required for the propagation of feature annotation.</text>
</comment>
<dbReference type="InterPro" id="IPR000085">
    <property type="entry name" value="RuvA"/>
</dbReference>
<dbReference type="GO" id="GO:0006310">
    <property type="term" value="P:DNA recombination"/>
    <property type="evidence" value="ECO:0007669"/>
    <property type="project" value="UniProtKB-UniRule"/>
</dbReference>
<dbReference type="NCBIfam" id="TIGR00084">
    <property type="entry name" value="ruvA"/>
    <property type="match status" value="1"/>
</dbReference>
<dbReference type="GO" id="GO:0048476">
    <property type="term" value="C:Holliday junction resolvase complex"/>
    <property type="evidence" value="ECO:0007669"/>
    <property type="project" value="UniProtKB-UniRule"/>
</dbReference>
<keyword evidence="8" id="KW-0067">ATP-binding</keyword>
<keyword evidence="1 6" id="KW-0963">Cytoplasm</keyword>
<dbReference type="GO" id="GO:0000400">
    <property type="term" value="F:four-way junction DNA binding"/>
    <property type="evidence" value="ECO:0007669"/>
    <property type="project" value="UniProtKB-UniRule"/>
</dbReference>
<dbReference type="EMBL" id="MHIF01000065">
    <property type="protein sequence ID" value="OGY46076.1"/>
    <property type="molecule type" value="Genomic_DNA"/>
</dbReference>
<evidence type="ECO:0000256" key="1">
    <source>
        <dbReference type="ARBA" id="ARBA00022490"/>
    </source>
</evidence>
<dbReference type="CDD" id="cd14332">
    <property type="entry name" value="UBA_RuvA_C"/>
    <property type="match status" value="1"/>
</dbReference>
<feature type="region of interest" description="Domain III" evidence="6">
    <location>
        <begin position="152"/>
        <end position="204"/>
    </location>
</feature>
<evidence type="ECO:0000256" key="3">
    <source>
        <dbReference type="ARBA" id="ARBA00023125"/>
    </source>
</evidence>
<organism evidence="8 9">
    <name type="scientific">Candidatus Buchananbacteria bacterium RIFCSPHIGHO2_01_FULL_46_12</name>
    <dbReference type="NCBI Taxonomy" id="1797536"/>
    <lineage>
        <taxon>Bacteria</taxon>
        <taxon>Candidatus Buchananiibacteriota</taxon>
    </lineage>
</organism>
<accession>A0A1G1Y2N2</accession>
<dbReference type="InterPro" id="IPR003583">
    <property type="entry name" value="Hlx-hairpin-Hlx_DNA-bd_motif"/>
</dbReference>
<evidence type="ECO:0000313" key="9">
    <source>
        <dbReference type="Proteomes" id="UP000178432"/>
    </source>
</evidence>
<dbReference type="AlphaFoldDB" id="A0A1G1Y2N2"/>
<dbReference type="Pfam" id="PF01330">
    <property type="entry name" value="RuvA_N"/>
    <property type="match status" value="1"/>
</dbReference>
<dbReference type="Gene3D" id="2.40.50.140">
    <property type="entry name" value="Nucleic acid-binding proteins"/>
    <property type="match status" value="1"/>
</dbReference>
<evidence type="ECO:0000313" key="8">
    <source>
        <dbReference type="EMBL" id="OGY46076.1"/>
    </source>
</evidence>